<evidence type="ECO:0000313" key="1">
    <source>
        <dbReference type="EMBL" id="APG91103.1"/>
    </source>
</evidence>
<dbReference type="OrthoDB" id="8687169at2"/>
<dbReference type="EMBL" id="CP013107">
    <property type="protein sequence ID" value="APG91103.1"/>
    <property type="molecule type" value="Genomic_DNA"/>
</dbReference>
<dbReference type="KEGG" id="same:SAMCFNEI73_Ch1813"/>
<keyword evidence="2" id="KW-1185">Reference proteome</keyword>
<proteinExistence type="predicted"/>
<accession>A0A1L3LM41</accession>
<name>A0A1L3LM41_9HYPH</name>
<dbReference type="RefSeq" id="WP_082912387.1">
    <property type="nucleotide sequence ID" value="NZ_CP013107.1"/>
</dbReference>
<sequence>MSLPYSNSTSGRSAMDDIRKTIQAFGCSKFAPMEDFAEGKVIIQFEYRGRMVQVEANAKGYAAAWLKENPYSSRMRMSKAEHERRALEKGQIAVWSILRDWIKGQLTAIETGILSFDAAFLGQILLPTGETIYERTTSQGLLPAPENDAKP</sequence>
<organism evidence="1 2">
    <name type="scientific">Sinorhizobium americanum</name>
    <dbReference type="NCBI Taxonomy" id="194963"/>
    <lineage>
        <taxon>Bacteria</taxon>
        <taxon>Pseudomonadati</taxon>
        <taxon>Pseudomonadota</taxon>
        <taxon>Alphaproteobacteria</taxon>
        <taxon>Hyphomicrobiales</taxon>
        <taxon>Rhizobiaceae</taxon>
        <taxon>Sinorhizobium/Ensifer group</taxon>
        <taxon>Sinorhizobium</taxon>
    </lineage>
</organism>
<gene>
    <name evidence="1" type="ORF">SAMCFNEI73_Ch1813</name>
</gene>
<protein>
    <submittedName>
        <fullName evidence="1">Uncharacterized protein</fullName>
    </submittedName>
</protein>
<dbReference type="STRING" id="194963.SAMCFNEI73_Ch1813"/>
<evidence type="ECO:0000313" key="2">
    <source>
        <dbReference type="Proteomes" id="UP000182306"/>
    </source>
</evidence>
<dbReference type="Proteomes" id="UP000182306">
    <property type="component" value="Chromosome"/>
</dbReference>
<reference evidence="1 2" key="1">
    <citation type="submission" date="2015-10" db="EMBL/GenBank/DDBJ databases">
        <title>Genomic differences between typical nodule nitrogen-fixing rhizobial strains and those coming from bean seeds.</title>
        <authorList>
            <person name="Peralta H."/>
            <person name="Aguilar-Vera A."/>
            <person name="Diaz R."/>
            <person name="Mora Y."/>
            <person name="Martinez-Batallar G."/>
            <person name="Salazar E."/>
            <person name="Vargas-Lagunas C."/>
            <person name="Encarnacion S."/>
            <person name="Girard L."/>
            <person name="Mora J."/>
        </authorList>
    </citation>
    <scope>NUCLEOTIDE SEQUENCE [LARGE SCALE GENOMIC DNA]</scope>
    <source>
        <strain evidence="1 2">CFNEI 73</strain>
    </source>
</reference>
<dbReference type="AlphaFoldDB" id="A0A1L3LM41"/>